<dbReference type="PROSITE" id="PS51257">
    <property type="entry name" value="PROKAR_LIPOPROTEIN"/>
    <property type="match status" value="1"/>
</dbReference>
<comment type="caution">
    <text evidence="2">The sequence shown here is derived from an EMBL/GenBank/DDBJ whole genome shotgun (WGS) entry which is preliminary data.</text>
</comment>
<keyword evidence="1" id="KW-0812">Transmembrane</keyword>
<dbReference type="Proteomes" id="UP000600565">
    <property type="component" value="Unassembled WGS sequence"/>
</dbReference>
<keyword evidence="3" id="KW-1185">Reference proteome</keyword>
<gene>
    <name evidence="2" type="ORF">H9632_00930</name>
</gene>
<dbReference type="RefSeq" id="WP_191702257.1">
    <property type="nucleotide sequence ID" value="NZ_JACSPW010000001.1"/>
</dbReference>
<evidence type="ECO:0000313" key="2">
    <source>
        <dbReference type="EMBL" id="MBD8031611.1"/>
    </source>
</evidence>
<feature type="transmembrane region" description="Helical" evidence="1">
    <location>
        <begin position="7"/>
        <end position="29"/>
    </location>
</feature>
<keyword evidence="1" id="KW-0472">Membrane</keyword>
<protein>
    <submittedName>
        <fullName evidence="2">Fucose permease</fullName>
    </submittedName>
</protein>
<accession>A0ABR8XI56</accession>
<reference evidence="2 3" key="1">
    <citation type="submission" date="2020-08" db="EMBL/GenBank/DDBJ databases">
        <title>A Genomic Blueprint of the Chicken Gut Microbiome.</title>
        <authorList>
            <person name="Gilroy R."/>
            <person name="Ravi A."/>
            <person name="Getino M."/>
            <person name="Pursley I."/>
            <person name="Horton D.L."/>
            <person name="Alikhan N.-F."/>
            <person name="Baker D."/>
            <person name="Gharbi K."/>
            <person name="Hall N."/>
            <person name="Watson M."/>
            <person name="Adriaenssens E.M."/>
            <person name="Foster-Nyarko E."/>
            <person name="Jarju S."/>
            <person name="Secka A."/>
            <person name="Antonio M."/>
            <person name="Oren A."/>
            <person name="Chaudhuri R."/>
            <person name="La Ragione R.M."/>
            <person name="Hildebrand F."/>
            <person name="Pallen M.J."/>
        </authorList>
    </citation>
    <scope>NUCLEOTIDE SEQUENCE [LARGE SCALE GENOMIC DNA]</scope>
    <source>
        <strain evidence="2 3">Sa1YVA6</strain>
    </source>
</reference>
<sequence>MNFTKKQVIITVALALVIISCIIFVPAVLTAKNEDNAAAELSNIYNDQFVVTKSTAPAIVDDFEITVQSEKTNAVYDFEVKDGEYFGEYFAENVNIQVNEMIQPIVGEDILVMSNVFQDGLKEEATLEEVNVEKATVHLVVDEDISEDTAKKIADTLKAQFGEIAVTVEAYVVDEERVFEGVKTEVINFFQLSKINAQSFVDFKFHNQSFQF</sequence>
<evidence type="ECO:0000313" key="3">
    <source>
        <dbReference type="Proteomes" id="UP000600565"/>
    </source>
</evidence>
<evidence type="ECO:0000256" key="1">
    <source>
        <dbReference type="SAM" id="Phobius"/>
    </source>
</evidence>
<name>A0ABR8XI56_9BACL</name>
<proteinExistence type="predicted"/>
<dbReference type="EMBL" id="JACSPW010000001">
    <property type="protein sequence ID" value="MBD8031611.1"/>
    <property type="molecule type" value="Genomic_DNA"/>
</dbReference>
<organism evidence="2 3">
    <name type="scientific">Solibacillus merdavium</name>
    <dbReference type="NCBI Taxonomy" id="2762218"/>
    <lineage>
        <taxon>Bacteria</taxon>
        <taxon>Bacillati</taxon>
        <taxon>Bacillota</taxon>
        <taxon>Bacilli</taxon>
        <taxon>Bacillales</taxon>
        <taxon>Caryophanaceae</taxon>
        <taxon>Solibacillus</taxon>
    </lineage>
</organism>
<keyword evidence="1" id="KW-1133">Transmembrane helix</keyword>